<reference evidence="1 2" key="2">
    <citation type="submission" date="2019-11" db="EMBL/GenBank/DDBJ databases">
        <title>A de novo genome assembly of a pear dwarfing rootstock.</title>
        <authorList>
            <person name="Wang F."/>
            <person name="Wang J."/>
            <person name="Li S."/>
            <person name="Zhang Y."/>
            <person name="Fang M."/>
            <person name="Ma L."/>
            <person name="Zhao Y."/>
            <person name="Jiang S."/>
        </authorList>
    </citation>
    <scope>NUCLEOTIDE SEQUENCE [LARGE SCALE GENOMIC DNA]</scope>
    <source>
        <strain evidence="1">S2</strain>
        <tissue evidence="1">Leaf</tissue>
    </source>
</reference>
<reference evidence="1 2" key="1">
    <citation type="submission" date="2019-09" db="EMBL/GenBank/DDBJ databases">
        <authorList>
            <person name="Ou C."/>
        </authorList>
    </citation>
    <scope>NUCLEOTIDE SEQUENCE [LARGE SCALE GENOMIC DNA]</scope>
    <source>
        <strain evidence="1">S2</strain>
        <tissue evidence="1">Leaf</tissue>
    </source>
</reference>
<dbReference type="OrthoDB" id="422574at2759"/>
<organism evidence="1 2">
    <name type="scientific">Pyrus ussuriensis x Pyrus communis</name>
    <dbReference type="NCBI Taxonomy" id="2448454"/>
    <lineage>
        <taxon>Eukaryota</taxon>
        <taxon>Viridiplantae</taxon>
        <taxon>Streptophyta</taxon>
        <taxon>Embryophyta</taxon>
        <taxon>Tracheophyta</taxon>
        <taxon>Spermatophyta</taxon>
        <taxon>Magnoliopsida</taxon>
        <taxon>eudicotyledons</taxon>
        <taxon>Gunneridae</taxon>
        <taxon>Pentapetalae</taxon>
        <taxon>rosids</taxon>
        <taxon>fabids</taxon>
        <taxon>Rosales</taxon>
        <taxon>Rosaceae</taxon>
        <taxon>Amygdaloideae</taxon>
        <taxon>Maleae</taxon>
        <taxon>Pyrus</taxon>
    </lineage>
</organism>
<dbReference type="EMBL" id="SMOL01000084">
    <property type="protein sequence ID" value="KAB2634212.1"/>
    <property type="molecule type" value="Genomic_DNA"/>
</dbReference>
<dbReference type="AlphaFoldDB" id="A0A5N5I701"/>
<name>A0A5N5I701_9ROSA</name>
<protein>
    <submittedName>
        <fullName evidence="1">Uncharacterized protein</fullName>
    </submittedName>
</protein>
<sequence>MALKVAVKAALGAPHLLGDCTPFQPKGSSDLGGEESALQIALNQSQRQTQWFMEVNPEGKVSVVEDKLFVFGLALLLFPISHWCANSVENNA</sequence>
<evidence type="ECO:0000313" key="2">
    <source>
        <dbReference type="Proteomes" id="UP000327157"/>
    </source>
</evidence>
<gene>
    <name evidence="1" type="ORF">D8674_041551</name>
</gene>
<proteinExistence type="predicted"/>
<comment type="caution">
    <text evidence="1">The sequence shown here is derived from an EMBL/GenBank/DDBJ whole genome shotgun (WGS) entry which is preliminary data.</text>
</comment>
<evidence type="ECO:0000313" key="1">
    <source>
        <dbReference type="EMBL" id="KAB2634212.1"/>
    </source>
</evidence>
<dbReference type="Proteomes" id="UP000327157">
    <property type="component" value="Unassembled WGS sequence"/>
</dbReference>
<accession>A0A5N5I701</accession>
<keyword evidence="2" id="KW-1185">Reference proteome</keyword>